<dbReference type="EMBL" id="CAJOBZ010000032">
    <property type="protein sequence ID" value="CAF4893329.1"/>
    <property type="molecule type" value="Genomic_DNA"/>
</dbReference>
<feature type="region of interest" description="Disordered" evidence="3">
    <location>
        <begin position="275"/>
        <end position="295"/>
    </location>
</feature>
<dbReference type="GO" id="GO:0008010">
    <property type="term" value="F:structural constituent of chitin-based larval cuticle"/>
    <property type="evidence" value="ECO:0007669"/>
    <property type="project" value="TreeGrafter"/>
</dbReference>
<evidence type="ECO:0000313" key="6">
    <source>
        <dbReference type="Proteomes" id="UP000663880"/>
    </source>
</evidence>
<evidence type="ECO:0000256" key="4">
    <source>
        <dbReference type="SAM" id="SignalP"/>
    </source>
</evidence>
<keyword evidence="2" id="KW-0193">Cuticle</keyword>
<dbReference type="AlphaFoldDB" id="A0A821UNX3"/>
<keyword evidence="6" id="KW-1185">Reference proteome</keyword>
<keyword evidence="1 4" id="KW-0732">Signal</keyword>
<reference evidence="5" key="1">
    <citation type="submission" date="2021-02" db="EMBL/GenBank/DDBJ databases">
        <authorList>
            <person name="Steward A R."/>
        </authorList>
    </citation>
    <scope>NUCLEOTIDE SEQUENCE</scope>
</reference>
<feature type="compositionally biased region" description="Polar residues" evidence="3">
    <location>
        <begin position="215"/>
        <end position="231"/>
    </location>
</feature>
<sequence length="642" mass="73086">MILLILLTCITTSIALPVDSKNYTNIEPPSNSTKEILKASETGDPTKVEIVKQIRRLNEDGSYTIGYEANDGTFKIESRDVLGNVKGTFGYISDDGEIKRVTYTSNGESTPIPVSTTTTTSTPPMIVRVNKTVSSTTRRPLATLVYPTRSSATTRGTVIQPIPRRRPVTSVRPPPMLDPTTEKIKHEETTANILHIYKPKEDIMKHRTQILNPMSASSDDLIPKSTTTNPPHTLKPVYEEVTEKEKDTKSNAIRRQLSGTSHNHHMVSLQQSMGDDSTDVYGGHSSHGTIRPLFTTTTPRSRYHSLHSIISPRQQVPNPYQEVQLQDQETTIESSTGRVFEQQNVVTTNAGPVVRIGGPRDHHEATNQYTQYDQPIYRRPAAVHFRTDQYLRDNPGAPIPIGNTRPFPQYEYEDKVLEPHIVKDTPQTKATVHDPATVQYDGRPVRLIPIPVDDRGVPIPGYQARFVNYRPQPVQRYDPYDDMSSITAPVSTRDFRRLLHILMLRQNRLQAIMDQLMPKPYHNVQYNQDYQRRYDDDRYDYDQYRQDYSYDNQYESQRYVPRRRYRPYDSVSSASNNIDDSEYLPVEVREALLLKMLILAISPDYMPTPAPSTELTTAAPARKQVRNIQILGEEGSSDSKQK</sequence>
<dbReference type="PANTHER" id="PTHR10380">
    <property type="entry name" value="CUTICLE PROTEIN"/>
    <property type="match status" value="1"/>
</dbReference>
<evidence type="ECO:0000256" key="1">
    <source>
        <dbReference type="ARBA" id="ARBA00022729"/>
    </source>
</evidence>
<evidence type="ECO:0000256" key="3">
    <source>
        <dbReference type="SAM" id="MobiDB-lite"/>
    </source>
</evidence>
<proteinExistence type="predicted"/>
<dbReference type="PANTHER" id="PTHR10380:SF209">
    <property type="match status" value="1"/>
</dbReference>
<dbReference type="InterPro" id="IPR050468">
    <property type="entry name" value="Cuticle_Struct_Prot"/>
</dbReference>
<name>A0A821UNX3_9NEOP</name>
<evidence type="ECO:0000313" key="5">
    <source>
        <dbReference type="EMBL" id="CAF4893329.1"/>
    </source>
</evidence>
<gene>
    <name evidence="5" type="ORF">PMACD_LOCUS10661</name>
</gene>
<feature type="signal peptide" evidence="4">
    <location>
        <begin position="1"/>
        <end position="15"/>
    </location>
</feature>
<dbReference type="OrthoDB" id="6631236at2759"/>
<dbReference type="Proteomes" id="UP000663880">
    <property type="component" value="Unassembled WGS sequence"/>
</dbReference>
<dbReference type="InterPro" id="IPR000618">
    <property type="entry name" value="Insect_cuticle"/>
</dbReference>
<dbReference type="PROSITE" id="PS51155">
    <property type="entry name" value="CHIT_BIND_RR_2"/>
    <property type="match status" value="1"/>
</dbReference>
<protein>
    <submittedName>
        <fullName evidence="5">Uncharacterized protein</fullName>
    </submittedName>
</protein>
<dbReference type="Pfam" id="PF00379">
    <property type="entry name" value="Chitin_bind_4"/>
    <property type="match status" value="1"/>
</dbReference>
<comment type="caution">
    <text evidence="5">The sequence shown here is derived from an EMBL/GenBank/DDBJ whole genome shotgun (WGS) entry which is preliminary data.</text>
</comment>
<organism evidence="5 6">
    <name type="scientific">Pieris macdunnoughi</name>
    <dbReference type="NCBI Taxonomy" id="345717"/>
    <lineage>
        <taxon>Eukaryota</taxon>
        <taxon>Metazoa</taxon>
        <taxon>Ecdysozoa</taxon>
        <taxon>Arthropoda</taxon>
        <taxon>Hexapoda</taxon>
        <taxon>Insecta</taxon>
        <taxon>Pterygota</taxon>
        <taxon>Neoptera</taxon>
        <taxon>Endopterygota</taxon>
        <taxon>Lepidoptera</taxon>
        <taxon>Glossata</taxon>
        <taxon>Ditrysia</taxon>
        <taxon>Papilionoidea</taxon>
        <taxon>Pieridae</taxon>
        <taxon>Pierinae</taxon>
        <taxon>Pieris</taxon>
    </lineage>
</organism>
<dbReference type="GO" id="GO:0062129">
    <property type="term" value="C:chitin-based extracellular matrix"/>
    <property type="evidence" value="ECO:0007669"/>
    <property type="project" value="TreeGrafter"/>
</dbReference>
<evidence type="ECO:0000256" key="2">
    <source>
        <dbReference type="PROSITE-ProRule" id="PRU00497"/>
    </source>
</evidence>
<feature type="region of interest" description="Disordered" evidence="3">
    <location>
        <begin position="215"/>
        <end position="234"/>
    </location>
</feature>
<accession>A0A821UNX3</accession>
<feature type="chain" id="PRO_5033010446" evidence="4">
    <location>
        <begin position="16"/>
        <end position="642"/>
    </location>
</feature>